<comment type="caution">
    <text evidence="5">The sequence shown here is derived from an EMBL/GenBank/DDBJ whole genome shotgun (WGS) entry which is preliminary data.</text>
</comment>
<name>A0A1E7QLK1_WOLPI</name>
<feature type="repeat" description="ANK" evidence="3">
    <location>
        <begin position="112"/>
        <end position="144"/>
    </location>
</feature>
<dbReference type="AlphaFoldDB" id="A0A1E7QLK1"/>
<dbReference type="PROSITE" id="PS50297">
    <property type="entry name" value="ANK_REP_REGION"/>
    <property type="match status" value="1"/>
</dbReference>
<dbReference type="RefSeq" id="WP_070064744.1">
    <property type="nucleotide sequence ID" value="NZ_MJMG01000001.1"/>
</dbReference>
<dbReference type="Gene3D" id="1.25.40.20">
    <property type="entry name" value="Ankyrin repeat-containing domain"/>
    <property type="match status" value="1"/>
</dbReference>
<dbReference type="InterPro" id="IPR002110">
    <property type="entry name" value="Ankyrin_rpt"/>
</dbReference>
<dbReference type="PANTHER" id="PTHR24198">
    <property type="entry name" value="ANKYRIN REPEAT AND PROTEIN KINASE DOMAIN-CONTAINING PROTEIN"/>
    <property type="match status" value="1"/>
</dbReference>
<dbReference type="PANTHER" id="PTHR24198:SF165">
    <property type="entry name" value="ANKYRIN REPEAT-CONTAINING PROTEIN-RELATED"/>
    <property type="match status" value="1"/>
</dbReference>
<evidence type="ECO:0000313" key="6">
    <source>
        <dbReference type="Proteomes" id="UP000175679"/>
    </source>
</evidence>
<evidence type="ECO:0000256" key="3">
    <source>
        <dbReference type="PROSITE-ProRule" id="PRU00023"/>
    </source>
</evidence>
<dbReference type="SUPFAM" id="SSF48403">
    <property type="entry name" value="Ankyrin repeat"/>
    <property type="match status" value="1"/>
</dbReference>
<keyword evidence="4" id="KW-1133">Transmembrane helix</keyword>
<dbReference type="Proteomes" id="UP000175679">
    <property type="component" value="Unassembled WGS sequence"/>
</dbReference>
<evidence type="ECO:0000256" key="4">
    <source>
        <dbReference type="SAM" id="Phobius"/>
    </source>
</evidence>
<protein>
    <submittedName>
        <fullName evidence="5">Uncharacterized protein</fullName>
    </submittedName>
</protein>
<sequence>MLSNHFDDFVQAIFHGDLAGVRYSIDEKGVKRKGLVYKKRNDNGLTTLHWADLSDTLKVMRLRIEEEGMDPSEGIGKFACTLLHVATMLGDLEMVKCLIEEGGVDFNVKMQGGITPLHLAAHYGKLEVVRYLINKGANANATTENMKTPRDVAEGCRVECALWIAEQSCRVKGALWIAEHRGNLILSIVIASAVITTMALYIFTTPGAVLSVLCGVGVGCVGYYVSDIVVKECYANTHNNPSHLT</sequence>
<keyword evidence="1" id="KW-0677">Repeat</keyword>
<keyword evidence="6" id="KW-1185">Reference proteome</keyword>
<keyword evidence="4" id="KW-0812">Transmembrane</keyword>
<dbReference type="EMBL" id="MJMG01000001">
    <property type="protein sequence ID" value="OEY87094.1"/>
    <property type="molecule type" value="Genomic_DNA"/>
</dbReference>
<dbReference type="SMART" id="SM00248">
    <property type="entry name" value="ANK"/>
    <property type="match status" value="3"/>
</dbReference>
<evidence type="ECO:0000256" key="1">
    <source>
        <dbReference type="ARBA" id="ARBA00022737"/>
    </source>
</evidence>
<keyword evidence="4" id="KW-0472">Membrane</keyword>
<accession>A0A1E7QLK1</accession>
<evidence type="ECO:0000256" key="2">
    <source>
        <dbReference type="ARBA" id="ARBA00023043"/>
    </source>
</evidence>
<keyword evidence="2 3" id="KW-0040">ANK repeat</keyword>
<evidence type="ECO:0000313" key="5">
    <source>
        <dbReference type="EMBL" id="OEY87094.1"/>
    </source>
</evidence>
<proteinExistence type="predicted"/>
<feature type="transmembrane region" description="Helical" evidence="4">
    <location>
        <begin position="184"/>
        <end position="202"/>
    </location>
</feature>
<gene>
    <name evidence="5" type="ORF">BIY23_01240</name>
</gene>
<reference evidence="5 6" key="1">
    <citation type="submission" date="2016-09" db="EMBL/GenBank/DDBJ databases">
        <title>Genomic evidence for plant-parasitic nematodes as the earliest Wolbachia hosts.</title>
        <authorList>
            <person name="Brown A.M."/>
            <person name="Wasala S.K."/>
            <person name="Howe D.K."/>
            <person name="Peetz A.B."/>
            <person name="Zasada I.A."/>
            <person name="Denver D.R."/>
        </authorList>
    </citation>
    <scope>NUCLEOTIDE SEQUENCE [LARGE SCALE GENOMIC DNA]</scope>
    <source>
        <strain evidence="6">wPpe</strain>
    </source>
</reference>
<feature type="transmembrane region" description="Helical" evidence="4">
    <location>
        <begin position="208"/>
        <end position="225"/>
    </location>
</feature>
<dbReference type="PROSITE" id="PS50088">
    <property type="entry name" value="ANK_REPEAT"/>
    <property type="match status" value="1"/>
</dbReference>
<dbReference type="OrthoDB" id="1628901at2"/>
<organism evidence="5 6">
    <name type="scientific">Wolbachia pipientis</name>
    <dbReference type="NCBI Taxonomy" id="955"/>
    <lineage>
        <taxon>Bacteria</taxon>
        <taxon>Pseudomonadati</taxon>
        <taxon>Pseudomonadota</taxon>
        <taxon>Alphaproteobacteria</taxon>
        <taxon>Rickettsiales</taxon>
        <taxon>Anaplasmataceae</taxon>
        <taxon>Wolbachieae</taxon>
        <taxon>Wolbachia</taxon>
    </lineage>
</organism>
<dbReference type="InterPro" id="IPR036770">
    <property type="entry name" value="Ankyrin_rpt-contain_sf"/>
</dbReference>
<dbReference type="Pfam" id="PF12796">
    <property type="entry name" value="Ank_2"/>
    <property type="match status" value="1"/>
</dbReference>